<feature type="region of interest" description="Disordered" evidence="1">
    <location>
        <begin position="1"/>
        <end position="21"/>
    </location>
</feature>
<name>S9TAP3_9TRYP</name>
<comment type="caution">
    <text evidence="2">The sequence shown here is derived from an EMBL/GenBank/DDBJ whole genome shotgun (WGS) entry which is preliminary data.</text>
</comment>
<keyword evidence="3" id="KW-1185">Reference proteome</keyword>
<dbReference type="EMBL" id="ATMH01012662">
    <property type="protein sequence ID" value="EPY15052.1"/>
    <property type="molecule type" value="Genomic_DNA"/>
</dbReference>
<reference evidence="2 3" key="1">
    <citation type="journal article" date="2013" name="PLoS ONE">
        <title>Predicting the Proteins of Angomonas deanei, Strigomonas culicis and Their Respective Endosymbionts Reveals New Aspects of the Trypanosomatidae Family.</title>
        <authorList>
            <person name="Motta M.C."/>
            <person name="Martins A.C."/>
            <person name="de Souza S.S."/>
            <person name="Catta-Preta C.M."/>
            <person name="Silva R."/>
            <person name="Klein C.C."/>
            <person name="de Almeida L.G."/>
            <person name="de Lima Cunha O."/>
            <person name="Ciapina L.P."/>
            <person name="Brocchi M."/>
            <person name="Colabardini A.C."/>
            <person name="de Araujo Lima B."/>
            <person name="Machado C.R."/>
            <person name="de Almeida Soares C.M."/>
            <person name="Probst C.M."/>
            <person name="de Menezes C.B."/>
            <person name="Thompson C.E."/>
            <person name="Bartholomeu D.C."/>
            <person name="Gradia D.F."/>
            <person name="Pavoni D.P."/>
            <person name="Grisard E.C."/>
            <person name="Fantinatti-Garboggini F."/>
            <person name="Marchini F.K."/>
            <person name="Rodrigues-Luiz G.F."/>
            <person name="Wagner G."/>
            <person name="Goldman G.H."/>
            <person name="Fietto J.L."/>
            <person name="Elias M.C."/>
            <person name="Goldman M.H."/>
            <person name="Sagot M.F."/>
            <person name="Pereira M."/>
            <person name="Stoco P.H."/>
            <person name="de Mendonca-Neto R.P."/>
            <person name="Teixeira S.M."/>
            <person name="Maciel T.E."/>
            <person name="de Oliveira Mendes T.A."/>
            <person name="Urmenyi T.P."/>
            <person name="de Souza W."/>
            <person name="Schenkman S."/>
            <person name="de Vasconcelos A.T."/>
        </authorList>
    </citation>
    <scope>NUCLEOTIDE SEQUENCE [LARGE SCALE GENOMIC DNA]</scope>
</reference>
<evidence type="ECO:0000256" key="1">
    <source>
        <dbReference type="SAM" id="MobiDB-lite"/>
    </source>
</evidence>
<sequence length="126" mass="14258">MALEDQLEGEPSTPATDRLTDEVGRARLMHAKLYTDLAYASGVAHERLERAVEEQWGGVAKVVQSRHAAVDERRRRLQEGRGGEPQQSKAYVEALQLLEKESRCKNLDKYRVSEDTARPTPTIKKQ</sequence>
<dbReference type="Proteomes" id="UP000015354">
    <property type="component" value="Unassembled WGS sequence"/>
</dbReference>
<protein>
    <submittedName>
        <fullName evidence="2">Uncharacterized protein</fullName>
    </submittedName>
</protein>
<gene>
    <name evidence="2" type="ORF">STCU_12373</name>
</gene>
<dbReference type="AlphaFoldDB" id="S9TAP3"/>
<proteinExistence type="predicted"/>
<organism evidence="2 3">
    <name type="scientific">Strigomonas culicis</name>
    <dbReference type="NCBI Taxonomy" id="28005"/>
    <lineage>
        <taxon>Eukaryota</taxon>
        <taxon>Discoba</taxon>
        <taxon>Euglenozoa</taxon>
        <taxon>Kinetoplastea</taxon>
        <taxon>Metakinetoplastina</taxon>
        <taxon>Trypanosomatida</taxon>
        <taxon>Trypanosomatidae</taxon>
        <taxon>Strigomonadinae</taxon>
        <taxon>Strigomonas</taxon>
    </lineage>
</organism>
<evidence type="ECO:0000313" key="3">
    <source>
        <dbReference type="Proteomes" id="UP000015354"/>
    </source>
</evidence>
<evidence type="ECO:0000313" key="2">
    <source>
        <dbReference type="EMBL" id="EPY15052.1"/>
    </source>
</evidence>
<accession>S9TAP3</accession>